<comment type="caution">
    <text evidence="2">The sequence shown here is derived from an EMBL/GenBank/DDBJ whole genome shotgun (WGS) entry which is preliminary data.</text>
</comment>
<evidence type="ECO:0000256" key="1">
    <source>
        <dbReference type="SAM" id="MobiDB-lite"/>
    </source>
</evidence>
<sequence>MALPSITEIVREFQDHALYIMIYDGGALEDFLWSIYVPMNRPWGCSWCAKNRSGSEWELERKESNMAPLDRRLVVAYKVGSIPWSNLKKIRETLDDVEIDDSCLSITSTAFNSQVWVENALVALSQTLQLGEGFADVSEEIRQIGADVIYWAQTNRASVQAGEGGPLVLARAEMLLEDEDAIQSDGDDEERGPKDIERSNSGAIEGIPPIDIVCAK</sequence>
<feature type="region of interest" description="Disordered" evidence="1">
    <location>
        <begin position="180"/>
        <end position="210"/>
    </location>
</feature>
<accession>A0A167UV89</accession>
<dbReference type="VEuPathDB" id="FungiDB:AAP_06353"/>
<feature type="compositionally biased region" description="Acidic residues" evidence="1">
    <location>
        <begin position="180"/>
        <end position="190"/>
    </location>
</feature>
<dbReference type="OrthoDB" id="3016366at2759"/>
<name>A0A167UV89_9EURO</name>
<proteinExistence type="predicted"/>
<dbReference type="AlphaFoldDB" id="A0A167UV89"/>
<evidence type="ECO:0000313" key="3">
    <source>
        <dbReference type="Proteomes" id="UP000242877"/>
    </source>
</evidence>
<organism evidence="2 3">
    <name type="scientific">Ascosphaera apis ARSEF 7405</name>
    <dbReference type="NCBI Taxonomy" id="392613"/>
    <lineage>
        <taxon>Eukaryota</taxon>
        <taxon>Fungi</taxon>
        <taxon>Dikarya</taxon>
        <taxon>Ascomycota</taxon>
        <taxon>Pezizomycotina</taxon>
        <taxon>Eurotiomycetes</taxon>
        <taxon>Eurotiomycetidae</taxon>
        <taxon>Onygenales</taxon>
        <taxon>Ascosphaeraceae</taxon>
        <taxon>Ascosphaera</taxon>
    </lineage>
</organism>
<dbReference type="EMBL" id="AZGZ01000053">
    <property type="protein sequence ID" value="KZZ86651.1"/>
    <property type="molecule type" value="Genomic_DNA"/>
</dbReference>
<protein>
    <submittedName>
        <fullName evidence="2">Uncharacterized protein</fullName>
    </submittedName>
</protein>
<dbReference type="Proteomes" id="UP000242877">
    <property type="component" value="Unassembled WGS sequence"/>
</dbReference>
<gene>
    <name evidence="2" type="ORF">AAP_06353</name>
</gene>
<keyword evidence="3" id="KW-1185">Reference proteome</keyword>
<reference evidence="2 3" key="1">
    <citation type="journal article" date="2016" name="Genome Biol. Evol.">
        <title>Divergent and convergent evolution of fungal pathogenicity.</title>
        <authorList>
            <person name="Shang Y."/>
            <person name="Xiao G."/>
            <person name="Zheng P."/>
            <person name="Cen K."/>
            <person name="Zhan S."/>
            <person name="Wang C."/>
        </authorList>
    </citation>
    <scope>NUCLEOTIDE SEQUENCE [LARGE SCALE GENOMIC DNA]</scope>
    <source>
        <strain evidence="2 3">ARSEF 7405</strain>
    </source>
</reference>
<evidence type="ECO:0000313" key="2">
    <source>
        <dbReference type="EMBL" id="KZZ86651.1"/>
    </source>
</evidence>